<comment type="caution">
    <text evidence="12">The sequence shown here is derived from an EMBL/GenBank/DDBJ whole genome shotgun (WGS) entry which is preliminary data.</text>
</comment>
<comment type="cofactor">
    <cofactor evidence="8">
        <name>Zn(2+)</name>
        <dbReference type="ChEBI" id="CHEBI:29105"/>
    </cofactor>
</comment>
<name>A0A9X2IWH6_9NOCA</name>
<dbReference type="PANTHER" id="PTHR33794:SF1">
    <property type="entry name" value="BACILLOLYSIN"/>
    <property type="match status" value="1"/>
</dbReference>
<dbReference type="Gene3D" id="1.10.390.10">
    <property type="entry name" value="Neutral Protease Domain 2"/>
    <property type="match status" value="1"/>
</dbReference>
<evidence type="ECO:0000313" key="12">
    <source>
        <dbReference type="EMBL" id="MCM6771896.1"/>
    </source>
</evidence>
<dbReference type="EMBL" id="JAMRXG010000001">
    <property type="protein sequence ID" value="MCM6771896.1"/>
    <property type="molecule type" value="Genomic_DNA"/>
</dbReference>
<dbReference type="EC" id="3.4.24.-" evidence="8"/>
<keyword evidence="13" id="KW-1185">Reference proteome</keyword>
<accession>A0A9X2IWH6</accession>
<dbReference type="CDD" id="cd09597">
    <property type="entry name" value="M4_TLP"/>
    <property type="match status" value="1"/>
</dbReference>
<evidence type="ECO:0000259" key="11">
    <source>
        <dbReference type="Pfam" id="PF02868"/>
    </source>
</evidence>
<dbReference type="PRINTS" id="PR00730">
    <property type="entry name" value="THERMOLYSIN"/>
</dbReference>
<dbReference type="Gene3D" id="3.10.170.10">
    <property type="match status" value="1"/>
</dbReference>
<evidence type="ECO:0000256" key="8">
    <source>
        <dbReference type="RuleBase" id="RU366073"/>
    </source>
</evidence>
<dbReference type="GO" id="GO:0004222">
    <property type="term" value="F:metalloendopeptidase activity"/>
    <property type="evidence" value="ECO:0007669"/>
    <property type="project" value="UniProtKB-UniRule"/>
</dbReference>
<comment type="function">
    <text evidence="8">Extracellular zinc metalloprotease.</text>
</comment>
<keyword evidence="5 8" id="KW-0862">Zinc</keyword>
<feature type="active site" evidence="7">
    <location>
        <position position="357"/>
    </location>
</feature>
<keyword evidence="4 8" id="KW-0378">Hydrolase</keyword>
<proteinExistence type="inferred from homology"/>
<dbReference type="GO" id="GO:0046872">
    <property type="term" value="F:metal ion binding"/>
    <property type="evidence" value="ECO:0007669"/>
    <property type="project" value="UniProtKB-UniRule"/>
</dbReference>
<feature type="signal peptide" evidence="8">
    <location>
        <begin position="1"/>
        <end position="30"/>
    </location>
</feature>
<dbReference type="GO" id="GO:0005576">
    <property type="term" value="C:extracellular region"/>
    <property type="evidence" value="ECO:0007669"/>
    <property type="project" value="UniProtKB-SubCell"/>
</dbReference>
<evidence type="ECO:0000256" key="3">
    <source>
        <dbReference type="ARBA" id="ARBA00022723"/>
    </source>
</evidence>
<dbReference type="InterPro" id="IPR027268">
    <property type="entry name" value="Peptidase_M4/M1_CTD_sf"/>
</dbReference>
<dbReference type="RefSeq" id="WP_251908779.1">
    <property type="nucleotide sequence ID" value="NZ_JAMRXG010000001.1"/>
</dbReference>
<feature type="domain" description="Peptidase M4 C-terminal" evidence="11">
    <location>
        <begin position="367"/>
        <end position="535"/>
    </location>
</feature>
<gene>
    <name evidence="12" type="ORF">NDR86_00245</name>
</gene>
<dbReference type="GO" id="GO:0006508">
    <property type="term" value="P:proteolysis"/>
    <property type="evidence" value="ECO:0007669"/>
    <property type="project" value="UniProtKB-KW"/>
</dbReference>
<keyword evidence="2 8" id="KW-0645">Protease</keyword>
<reference evidence="12" key="1">
    <citation type="submission" date="2022-06" db="EMBL/GenBank/DDBJ databases">
        <title>Novel species in genus nocardia.</title>
        <authorList>
            <person name="Li F."/>
        </authorList>
    </citation>
    <scope>NUCLEOTIDE SEQUENCE</scope>
    <source>
        <strain evidence="12">CDC141</strain>
    </source>
</reference>
<evidence type="ECO:0000256" key="7">
    <source>
        <dbReference type="PIRSR" id="PIRSR623612-1"/>
    </source>
</evidence>
<evidence type="ECO:0000256" key="2">
    <source>
        <dbReference type="ARBA" id="ARBA00022670"/>
    </source>
</evidence>
<evidence type="ECO:0000256" key="5">
    <source>
        <dbReference type="ARBA" id="ARBA00022833"/>
    </source>
</evidence>
<protein>
    <recommendedName>
        <fullName evidence="8">Neutral metalloproteinase</fullName>
        <ecNumber evidence="8">3.4.24.-</ecNumber>
    </recommendedName>
</protein>
<dbReference type="InterPro" id="IPR023612">
    <property type="entry name" value="Peptidase_M4"/>
</dbReference>
<evidence type="ECO:0000256" key="1">
    <source>
        <dbReference type="ARBA" id="ARBA00009388"/>
    </source>
</evidence>
<feature type="region of interest" description="Disordered" evidence="9">
    <location>
        <begin position="53"/>
        <end position="76"/>
    </location>
</feature>
<sequence length="543" mass="57019">MDPRKRAARYTALSVIMLATTIFVSTSAYGEPPTPPPHSSDLIAVPKAVLQDPEGTTQQVVPQQPLPVPSGTPREAPAAARAHAPGVAKMFTGRQIGTLVVDQVLPVGAGATVRLRQEIDSVPVFGASVAQLLAEDGSLVSAAGSLTQRSQGRFATTEPSRAVAETAVRAIAERAKTSPGKLTPGAIEPYWYDAKLAAAPDGTGVAVPAFKVEVEGDKVGRFVVFVDATDTGRVLDSWDTTMHLTRVVCDAENKPPDPNGPKDPVCGGPNGVTPARVEGQSPTGIKDVDEVYDYLGNTDGFYRKHTQLKDLTALLGTDAGDEHGKALRATVRVNAMWRGGTMAFAEGMATEDIVGHELTHGVTQHTSGLVYRNEPGAINESMSDIFGELVFLTDTANKCNTPANRWKLGACSAAGVVRDMKNPKAHRQPDTYRGAYWYTGTADSGGVHTNSGVGNKAAQLMVDGGKHNGVTVSGIGIEKAAALYWTTQTMLTANATYRTLGSTLTSACRANVTNRVAGTTEADCTEVANAVKAVKMPTLNTAG</sequence>
<dbReference type="InterPro" id="IPR050728">
    <property type="entry name" value="Zinc_Metalloprotease_M4"/>
</dbReference>
<feature type="chain" id="PRO_5041019239" description="Neutral metalloproteinase" evidence="8">
    <location>
        <begin position="31"/>
        <end position="543"/>
    </location>
</feature>
<feature type="domain" description="Peptidase M4" evidence="10">
    <location>
        <begin position="302"/>
        <end position="364"/>
    </location>
</feature>
<evidence type="ECO:0000259" key="10">
    <source>
        <dbReference type="Pfam" id="PF01447"/>
    </source>
</evidence>
<evidence type="ECO:0000256" key="4">
    <source>
        <dbReference type="ARBA" id="ARBA00022801"/>
    </source>
</evidence>
<dbReference type="SUPFAM" id="SSF55486">
    <property type="entry name" value="Metalloproteases ('zincins'), catalytic domain"/>
    <property type="match status" value="1"/>
</dbReference>
<dbReference type="InterPro" id="IPR001570">
    <property type="entry name" value="Peptidase_M4_C_domain"/>
</dbReference>
<evidence type="ECO:0000313" key="13">
    <source>
        <dbReference type="Proteomes" id="UP001139157"/>
    </source>
</evidence>
<dbReference type="Proteomes" id="UP001139157">
    <property type="component" value="Unassembled WGS sequence"/>
</dbReference>
<dbReference type="PANTHER" id="PTHR33794">
    <property type="entry name" value="BACILLOLYSIN"/>
    <property type="match status" value="1"/>
</dbReference>
<dbReference type="InterPro" id="IPR013856">
    <property type="entry name" value="Peptidase_M4_domain"/>
</dbReference>
<dbReference type="AlphaFoldDB" id="A0A9X2IWH6"/>
<feature type="active site" description="Proton donor" evidence="7">
    <location>
        <position position="448"/>
    </location>
</feature>
<evidence type="ECO:0000256" key="6">
    <source>
        <dbReference type="ARBA" id="ARBA00023049"/>
    </source>
</evidence>
<evidence type="ECO:0000256" key="9">
    <source>
        <dbReference type="SAM" id="MobiDB-lite"/>
    </source>
</evidence>
<comment type="subcellular location">
    <subcellularLocation>
        <location evidence="8">Secreted</location>
    </subcellularLocation>
</comment>
<keyword evidence="8" id="KW-0964">Secreted</keyword>
<keyword evidence="8" id="KW-0732">Signal</keyword>
<organism evidence="12 13">
    <name type="scientific">Nocardia pulmonis</name>
    <dbReference type="NCBI Taxonomy" id="2951408"/>
    <lineage>
        <taxon>Bacteria</taxon>
        <taxon>Bacillati</taxon>
        <taxon>Actinomycetota</taxon>
        <taxon>Actinomycetes</taxon>
        <taxon>Mycobacteriales</taxon>
        <taxon>Nocardiaceae</taxon>
        <taxon>Nocardia</taxon>
    </lineage>
</organism>
<dbReference type="Pfam" id="PF02868">
    <property type="entry name" value="Peptidase_M4_C"/>
    <property type="match status" value="1"/>
</dbReference>
<dbReference type="Pfam" id="PF01447">
    <property type="entry name" value="Peptidase_M4"/>
    <property type="match status" value="1"/>
</dbReference>
<keyword evidence="6 8" id="KW-0482">Metalloprotease</keyword>
<keyword evidence="3" id="KW-0479">Metal-binding</keyword>
<comment type="similarity">
    <text evidence="1 8">Belongs to the peptidase M4 family.</text>
</comment>